<dbReference type="AlphaFoldDB" id="A0AAE4QXQ5"/>
<sequence>MRETTTGDDAGAVAGSPAVTAASSAALAALHAENRAAAARLRACHDLWATCREEQELRDIAAGYGPGLDQRPEHAVIDPLTIATSEIVAAYGVHHNRARSLLTLAITLVTKFPCLVEAMDTGHLDEATATLLARHMRTVDSLHRDDVHREVIDWLLAALAAGRRPGRDAILSHTDRIIAAHDPDGVRLRRTAAVRERRVTLRRGPDGMADLTAHLTATEASAIHTLLQTRATAQRHRDTRTRVETTRRHGAHTLDTDTIRSMDELRADALVTALLGHPSTDTDAGRGAGAGTGAGHRPPATQIRPTITVLAPPGPDGEPEVYLPRGGPATIEALIELLTRSTGATITVPDTAPGAADTPHHAHRYRISARLAHRIRLRDGTCRHPGCSVPADACDIDHVRPFNHTDPTAGGPTLENNLAAMCRNHHRFKTFHNWHYQLAPDGTLTITTDTGHTLTTHPDGPLARWRRHTTDTDTGADTGTDAGAESDIPPPRRPWLNPRPQSTHWYRRALRLAAERKANTMAPPPDTPPDHHHDPDPPPF</sequence>
<dbReference type="Gene3D" id="1.10.30.50">
    <property type="match status" value="1"/>
</dbReference>
<dbReference type="RefSeq" id="WP_317470789.1">
    <property type="nucleotide sequence ID" value="NZ_JAWLKJ010000003.1"/>
</dbReference>
<dbReference type="EMBL" id="JAWLKJ010000003">
    <property type="protein sequence ID" value="MDV6300274.1"/>
    <property type="molecule type" value="Genomic_DNA"/>
</dbReference>
<evidence type="ECO:0000259" key="2">
    <source>
        <dbReference type="Pfam" id="PF02720"/>
    </source>
</evidence>
<comment type="caution">
    <text evidence="3">The sequence shown here is derived from an EMBL/GenBank/DDBJ whole genome shotgun (WGS) entry which is preliminary data.</text>
</comment>
<dbReference type="InterPro" id="IPR003615">
    <property type="entry name" value="HNH_nuc"/>
</dbReference>
<feature type="compositionally biased region" description="Low complexity" evidence="1">
    <location>
        <begin position="472"/>
        <end position="483"/>
    </location>
</feature>
<feature type="domain" description="DUF222" evidence="2">
    <location>
        <begin position="31"/>
        <end position="379"/>
    </location>
</feature>
<protein>
    <submittedName>
        <fullName evidence="3">DUF222 domain-containing protein</fullName>
    </submittedName>
</protein>
<reference evidence="3" key="1">
    <citation type="submission" date="2023-10" db="EMBL/GenBank/DDBJ databases">
        <title>Development of a sustainable strategy for remediation of hydrocarbon-contaminated territories based on the waste exchange concept.</title>
        <authorList>
            <person name="Krivoruchko A."/>
        </authorList>
    </citation>
    <scope>NUCLEOTIDE SEQUENCE</scope>
    <source>
        <strain evidence="3">IEGM 1175</strain>
    </source>
</reference>
<name>A0AAE4QXQ5_9ACTN</name>
<gene>
    <name evidence="3" type="ORF">R3P82_14295</name>
</gene>
<feature type="region of interest" description="Disordered" evidence="1">
    <location>
        <begin position="277"/>
        <end position="300"/>
    </location>
</feature>
<evidence type="ECO:0000256" key="1">
    <source>
        <dbReference type="SAM" id="MobiDB-lite"/>
    </source>
</evidence>
<accession>A0AAE4QXQ5</accession>
<evidence type="ECO:0000313" key="4">
    <source>
        <dbReference type="Proteomes" id="UP001185873"/>
    </source>
</evidence>
<feature type="compositionally biased region" description="Low complexity" evidence="1">
    <location>
        <begin position="449"/>
        <end position="461"/>
    </location>
</feature>
<feature type="region of interest" description="Disordered" evidence="1">
    <location>
        <begin position="449"/>
        <end position="540"/>
    </location>
</feature>
<dbReference type="InterPro" id="IPR003870">
    <property type="entry name" value="DUF222"/>
</dbReference>
<feature type="compositionally biased region" description="Basic and acidic residues" evidence="1">
    <location>
        <begin position="528"/>
        <end position="540"/>
    </location>
</feature>
<dbReference type="Proteomes" id="UP001185873">
    <property type="component" value="Unassembled WGS sequence"/>
</dbReference>
<dbReference type="Pfam" id="PF02720">
    <property type="entry name" value="DUF222"/>
    <property type="match status" value="1"/>
</dbReference>
<proteinExistence type="predicted"/>
<organism evidence="3 4">
    <name type="scientific">Dietzia maris</name>
    <dbReference type="NCBI Taxonomy" id="37915"/>
    <lineage>
        <taxon>Bacteria</taxon>
        <taxon>Bacillati</taxon>
        <taxon>Actinomycetota</taxon>
        <taxon>Actinomycetes</taxon>
        <taxon>Mycobacteriales</taxon>
        <taxon>Dietziaceae</taxon>
        <taxon>Dietzia</taxon>
    </lineage>
</organism>
<dbReference type="CDD" id="cd00085">
    <property type="entry name" value="HNHc"/>
    <property type="match status" value="1"/>
</dbReference>
<evidence type="ECO:0000313" key="3">
    <source>
        <dbReference type="EMBL" id="MDV6300274.1"/>
    </source>
</evidence>